<evidence type="ECO:0000313" key="3">
    <source>
        <dbReference type="Proteomes" id="UP000607653"/>
    </source>
</evidence>
<keyword evidence="3" id="KW-1185">Reference proteome</keyword>
<evidence type="ECO:0000313" key="2">
    <source>
        <dbReference type="EMBL" id="DAD46456.1"/>
    </source>
</evidence>
<evidence type="ECO:0000259" key="1">
    <source>
        <dbReference type="Pfam" id="PF26130"/>
    </source>
</evidence>
<organism evidence="2 3">
    <name type="scientific">Nelumbo nucifera</name>
    <name type="common">Sacred lotus</name>
    <dbReference type="NCBI Taxonomy" id="4432"/>
    <lineage>
        <taxon>Eukaryota</taxon>
        <taxon>Viridiplantae</taxon>
        <taxon>Streptophyta</taxon>
        <taxon>Embryophyta</taxon>
        <taxon>Tracheophyta</taxon>
        <taxon>Spermatophyta</taxon>
        <taxon>Magnoliopsida</taxon>
        <taxon>Proteales</taxon>
        <taxon>Nelumbonaceae</taxon>
        <taxon>Nelumbo</taxon>
    </lineage>
</organism>
<proteinExistence type="predicted"/>
<protein>
    <recommendedName>
        <fullName evidence="1">PB1-like domain-containing protein</fullName>
    </recommendedName>
</protein>
<accession>A0A822ZUA3</accession>
<reference evidence="2 3" key="1">
    <citation type="journal article" date="2020" name="Mol. Biol. Evol.">
        <title>Distinct Expression and Methylation Patterns for Genes with Different Fates following a Single Whole-Genome Duplication in Flowering Plants.</title>
        <authorList>
            <person name="Shi T."/>
            <person name="Rahmani R.S."/>
            <person name="Gugger P.F."/>
            <person name="Wang M."/>
            <person name="Li H."/>
            <person name="Zhang Y."/>
            <person name="Li Z."/>
            <person name="Wang Q."/>
            <person name="Van de Peer Y."/>
            <person name="Marchal K."/>
            <person name="Chen J."/>
        </authorList>
    </citation>
    <scope>NUCLEOTIDE SEQUENCE [LARGE SCALE GENOMIC DNA]</scope>
    <source>
        <tissue evidence="2">Leaf</tissue>
    </source>
</reference>
<dbReference type="Proteomes" id="UP000607653">
    <property type="component" value="Unassembled WGS sequence"/>
</dbReference>
<gene>
    <name evidence="2" type="ORF">HUJ06_016393</name>
</gene>
<name>A0A822ZUA3_NELNU</name>
<dbReference type="Pfam" id="PF26130">
    <property type="entry name" value="PB1-like"/>
    <property type="match status" value="1"/>
</dbReference>
<feature type="domain" description="PB1-like" evidence="1">
    <location>
        <begin position="6"/>
        <end position="90"/>
    </location>
</feature>
<comment type="caution">
    <text evidence="2">The sequence shown here is derived from an EMBL/GenBank/DDBJ whole genome shotgun (WGS) entry which is preliminary data.</text>
</comment>
<sequence>MEVGRYMFIVNHCGQWKTINGKLSYVGGDVGYVDNIDSDRICYLDIIDDFCNLCGIPNNTITINYKVPNRELEEQLDLLGSKSDMLRMFSLHGYMCGIIFCVTATDAKCVSVDDMCVKRSGKNSGHGKGKYTVESDGDCCIVKSISDDDAHYDDQNCGDGLGGDDDWLEGDIGDSNLEQDYGKGMEADVGEFNKGKSGVGSGAGVPSIGHDGVGVSSAKDIIDLSDYEPLSDNGNLESGGYGLRMGNPPEFDFYKPKFLVGMEFATINEFREALRHYCVVEGV</sequence>
<dbReference type="InterPro" id="IPR058594">
    <property type="entry name" value="PB1-like_dom_pln"/>
</dbReference>
<dbReference type="EMBL" id="DUZY01000008">
    <property type="protein sequence ID" value="DAD46456.1"/>
    <property type="molecule type" value="Genomic_DNA"/>
</dbReference>
<dbReference type="AlphaFoldDB" id="A0A822ZUA3"/>